<feature type="region of interest" description="Disordered" evidence="1">
    <location>
        <begin position="1"/>
        <end position="21"/>
    </location>
</feature>
<protein>
    <submittedName>
        <fullName evidence="2">Uncharacterized protein</fullName>
    </submittedName>
</protein>
<evidence type="ECO:0000313" key="2">
    <source>
        <dbReference type="EMBL" id="KAK3327950.1"/>
    </source>
</evidence>
<accession>A0AAE0MD94</accession>
<sequence>MPRPWELPDRDTSGRGYGGVEDDWDAEAQWLQPRMFPAETYADYVPEPAPAPAPVGTRAAGPWQEEVMDKAFTNADGGASDENQATEGQVYPPGGWNEENPWAKPYPWLPVSDASDKQEQAGPSQVSKGKERAVNNGEHEPQSSSNVPGPANLNEARGNNLLVPDSNSGRQGQAQPQPDTGNGKKTPDNLSASPPTELQVSPTSSSPPPSPSAPTGKKRKPGRPPGVKNSPKYDENGNVILSAYKRMKLKREAEEKARQEANTATAAGPSPQPSKSAAATIVVGGQTQGQEGIPHHPTGTASASASASAPATAPAPAPVPALALRTHLTQSMAQNAAPAAPTFSPGANNAGK</sequence>
<evidence type="ECO:0000256" key="1">
    <source>
        <dbReference type="SAM" id="MobiDB-lite"/>
    </source>
</evidence>
<feature type="compositionally biased region" description="Low complexity" evidence="1">
    <location>
        <begin position="301"/>
        <end position="312"/>
    </location>
</feature>
<feature type="compositionally biased region" description="Basic and acidic residues" evidence="1">
    <location>
        <begin position="250"/>
        <end position="259"/>
    </location>
</feature>
<comment type="caution">
    <text evidence="2">The sequence shown here is derived from an EMBL/GenBank/DDBJ whole genome shotgun (WGS) entry which is preliminary data.</text>
</comment>
<feature type="region of interest" description="Disordered" evidence="1">
    <location>
        <begin position="69"/>
        <end position="318"/>
    </location>
</feature>
<evidence type="ECO:0000313" key="3">
    <source>
        <dbReference type="Proteomes" id="UP001286456"/>
    </source>
</evidence>
<feature type="compositionally biased region" description="Polar residues" evidence="1">
    <location>
        <begin position="165"/>
        <end position="180"/>
    </location>
</feature>
<feature type="compositionally biased region" description="Polar residues" evidence="1">
    <location>
        <begin position="188"/>
        <end position="200"/>
    </location>
</feature>
<organism evidence="2 3">
    <name type="scientific">Cercophora scortea</name>
    <dbReference type="NCBI Taxonomy" id="314031"/>
    <lineage>
        <taxon>Eukaryota</taxon>
        <taxon>Fungi</taxon>
        <taxon>Dikarya</taxon>
        <taxon>Ascomycota</taxon>
        <taxon>Pezizomycotina</taxon>
        <taxon>Sordariomycetes</taxon>
        <taxon>Sordariomycetidae</taxon>
        <taxon>Sordariales</taxon>
        <taxon>Lasiosphaeriaceae</taxon>
        <taxon>Cercophora</taxon>
    </lineage>
</organism>
<proteinExistence type="predicted"/>
<dbReference type="AlphaFoldDB" id="A0AAE0MD94"/>
<dbReference type="EMBL" id="JAUEPO010000003">
    <property type="protein sequence ID" value="KAK3327950.1"/>
    <property type="molecule type" value="Genomic_DNA"/>
</dbReference>
<gene>
    <name evidence="2" type="ORF">B0T19DRAFT_400754</name>
</gene>
<feature type="region of interest" description="Disordered" evidence="1">
    <location>
        <begin position="330"/>
        <end position="352"/>
    </location>
</feature>
<reference evidence="2" key="2">
    <citation type="submission" date="2023-06" db="EMBL/GenBank/DDBJ databases">
        <authorList>
            <consortium name="Lawrence Berkeley National Laboratory"/>
            <person name="Haridas S."/>
            <person name="Hensen N."/>
            <person name="Bonometti L."/>
            <person name="Westerberg I."/>
            <person name="Brannstrom I.O."/>
            <person name="Guillou S."/>
            <person name="Cros-Aarteil S."/>
            <person name="Calhoun S."/>
            <person name="Kuo A."/>
            <person name="Mondo S."/>
            <person name="Pangilinan J."/>
            <person name="Riley R."/>
            <person name="Labutti K."/>
            <person name="Andreopoulos B."/>
            <person name="Lipzen A."/>
            <person name="Chen C."/>
            <person name="Yanf M."/>
            <person name="Daum C."/>
            <person name="Ng V."/>
            <person name="Clum A."/>
            <person name="Steindorff A."/>
            <person name="Ohm R."/>
            <person name="Martin F."/>
            <person name="Silar P."/>
            <person name="Natvig D."/>
            <person name="Lalanne C."/>
            <person name="Gautier V."/>
            <person name="Ament-Velasquez S.L."/>
            <person name="Kruys A."/>
            <person name="Hutchinson M.I."/>
            <person name="Powell A.J."/>
            <person name="Barry K."/>
            <person name="Miller A.N."/>
            <person name="Grigoriev I.V."/>
            <person name="Debuchy R."/>
            <person name="Gladieux P."/>
            <person name="Thoren M.H."/>
            <person name="Johannesson H."/>
        </authorList>
    </citation>
    <scope>NUCLEOTIDE SEQUENCE</scope>
    <source>
        <strain evidence="2">SMH4131-1</strain>
    </source>
</reference>
<reference evidence="2" key="1">
    <citation type="journal article" date="2023" name="Mol. Phylogenet. Evol.">
        <title>Genome-scale phylogeny and comparative genomics of the fungal order Sordariales.</title>
        <authorList>
            <person name="Hensen N."/>
            <person name="Bonometti L."/>
            <person name="Westerberg I."/>
            <person name="Brannstrom I.O."/>
            <person name="Guillou S."/>
            <person name="Cros-Aarteil S."/>
            <person name="Calhoun S."/>
            <person name="Haridas S."/>
            <person name="Kuo A."/>
            <person name="Mondo S."/>
            <person name="Pangilinan J."/>
            <person name="Riley R."/>
            <person name="LaButti K."/>
            <person name="Andreopoulos B."/>
            <person name="Lipzen A."/>
            <person name="Chen C."/>
            <person name="Yan M."/>
            <person name="Daum C."/>
            <person name="Ng V."/>
            <person name="Clum A."/>
            <person name="Steindorff A."/>
            <person name="Ohm R.A."/>
            <person name="Martin F."/>
            <person name="Silar P."/>
            <person name="Natvig D.O."/>
            <person name="Lalanne C."/>
            <person name="Gautier V."/>
            <person name="Ament-Velasquez S.L."/>
            <person name="Kruys A."/>
            <person name="Hutchinson M.I."/>
            <person name="Powell A.J."/>
            <person name="Barry K."/>
            <person name="Miller A.N."/>
            <person name="Grigoriev I.V."/>
            <person name="Debuchy R."/>
            <person name="Gladieux P."/>
            <person name="Hiltunen Thoren M."/>
            <person name="Johannesson H."/>
        </authorList>
    </citation>
    <scope>NUCLEOTIDE SEQUENCE</scope>
    <source>
        <strain evidence="2">SMH4131-1</strain>
    </source>
</reference>
<feature type="compositionally biased region" description="Basic and acidic residues" evidence="1">
    <location>
        <begin position="128"/>
        <end position="141"/>
    </location>
</feature>
<dbReference type="Proteomes" id="UP001286456">
    <property type="component" value="Unassembled WGS sequence"/>
</dbReference>
<name>A0AAE0MD94_9PEZI</name>
<keyword evidence="3" id="KW-1185">Reference proteome</keyword>
<feature type="compositionally biased region" description="Basic and acidic residues" evidence="1">
    <location>
        <begin position="1"/>
        <end position="13"/>
    </location>
</feature>